<keyword evidence="4" id="KW-1185">Reference proteome</keyword>
<reference evidence="3 4" key="1">
    <citation type="submission" date="2023-02" db="EMBL/GenBank/DDBJ databases">
        <title>Genome sequence of Mucilaginibacter jinjuensis strain KACC 16571.</title>
        <authorList>
            <person name="Kim S."/>
            <person name="Heo J."/>
            <person name="Kwon S.-W."/>
        </authorList>
    </citation>
    <scope>NUCLEOTIDE SEQUENCE [LARGE SCALE GENOMIC DNA]</scope>
    <source>
        <strain evidence="3 4">KACC 16571</strain>
    </source>
</reference>
<dbReference type="InterPro" id="IPR020471">
    <property type="entry name" value="AKR"/>
</dbReference>
<dbReference type="Pfam" id="PF00248">
    <property type="entry name" value="Aldo_ket_red"/>
    <property type="match status" value="1"/>
</dbReference>
<evidence type="ECO:0000259" key="2">
    <source>
        <dbReference type="Pfam" id="PF00248"/>
    </source>
</evidence>
<dbReference type="PANTHER" id="PTHR43625:SF40">
    <property type="entry name" value="ALDO-KETO REDUCTASE YAKC [NADP(+)]"/>
    <property type="match status" value="1"/>
</dbReference>
<dbReference type="Proteomes" id="UP001216139">
    <property type="component" value="Chromosome"/>
</dbReference>
<evidence type="ECO:0000256" key="1">
    <source>
        <dbReference type="ARBA" id="ARBA00023002"/>
    </source>
</evidence>
<keyword evidence="1" id="KW-0560">Oxidoreductase</keyword>
<proteinExistence type="predicted"/>
<gene>
    <name evidence="3" type="ORF">PQO05_10260</name>
</gene>
<accession>A0ABY7TDJ9</accession>
<dbReference type="InterPro" id="IPR050791">
    <property type="entry name" value="Aldo-Keto_reductase"/>
</dbReference>
<dbReference type="PRINTS" id="PR00069">
    <property type="entry name" value="ALDKETRDTASE"/>
</dbReference>
<dbReference type="EMBL" id="CP117167">
    <property type="protein sequence ID" value="WCT14314.1"/>
    <property type="molecule type" value="Genomic_DNA"/>
</dbReference>
<dbReference type="PANTHER" id="PTHR43625">
    <property type="entry name" value="AFLATOXIN B1 ALDEHYDE REDUCTASE"/>
    <property type="match status" value="1"/>
</dbReference>
<organism evidence="3 4">
    <name type="scientific">Mucilaginibacter jinjuensis</name>
    <dbReference type="NCBI Taxonomy" id="1176721"/>
    <lineage>
        <taxon>Bacteria</taxon>
        <taxon>Pseudomonadati</taxon>
        <taxon>Bacteroidota</taxon>
        <taxon>Sphingobacteriia</taxon>
        <taxon>Sphingobacteriales</taxon>
        <taxon>Sphingobacteriaceae</taxon>
        <taxon>Mucilaginibacter</taxon>
    </lineage>
</organism>
<dbReference type="InterPro" id="IPR036812">
    <property type="entry name" value="NAD(P)_OxRdtase_dom_sf"/>
</dbReference>
<evidence type="ECO:0000313" key="3">
    <source>
        <dbReference type="EMBL" id="WCT14314.1"/>
    </source>
</evidence>
<evidence type="ECO:0000313" key="4">
    <source>
        <dbReference type="Proteomes" id="UP001216139"/>
    </source>
</evidence>
<dbReference type="RefSeq" id="WP_273632741.1">
    <property type="nucleotide sequence ID" value="NZ_CP117167.1"/>
</dbReference>
<sequence length="335" mass="36519">MKTVKLGSQGLEVPAIGLGCMSLAGSDIQFIYGKTDEQSGVAVIERALELGCNFLDSADAYGPLSNEILIGKVIEGKRNQVILATKCGFEIDDAGQFTGKLNGSKAYIKKAAERSLKNLKTDYIDLYYLHRPDPSTPIEETMEAMAELVKEGKIRYAGLSEVSAALIRRAHAIHPLTAIETEYSLFERTLDEDGTTDVLTELGIGLVPYSPLGRGFLSGELKSPDDFDENDVRRHFERFQGENFYKNLELVKVLQNIALEKNATASQLALAWITAKGHVPIPGTRKVKYVEENIAAADISLSVQELARLEAILPLGTQQAGSRSDAKTTPAAEDN</sequence>
<dbReference type="InterPro" id="IPR023210">
    <property type="entry name" value="NADP_OxRdtase_dom"/>
</dbReference>
<dbReference type="Gene3D" id="3.20.20.100">
    <property type="entry name" value="NADP-dependent oxidoreductase domain"/>
    <property type="match status" value="1"/>
</dbReference>
<dbReference type="SUPFAM" id="SSF51430">
    <property type="entry name" value="NAD(P)-linked oxidoreductase"/>
    <property type="match status" value="1"/>
</dbReference>
<protein>
    <submittedName>
        <fullName evidence="3">Aldo/keto reductase</fullName>
    </submittedName>
</protein>
<dbReference type="CDD" id="cd19076">
    <property type="entry name" value="AKR_AKR13A_13D"/>
    <property type="match status" value="1"/>
</dbReference>
<feature type="domain" description="NADP-dependent oxidoreductase" evidence="2">
    <location>
        <begin position="15"/>
        <end position="312"/>
    </location>
</feature>
<name>A0ABY7TDJ9_9SPHI</name>